<dbReference type="AlphaFoldDB" id="A0A6N9TU54"/>
<comment type="caution">
    <text evidence="2">The sequence shown here is derived from an EMBL/GenBank/DDBJ whole genome shotgun (WGS) entry which is preliminary data.</text>
</comment>
<dbReference type="EMBL" id="JAAGRR010000030">
    <property type="protein sequence ID" value="NDY42026.1"/>
    <property type="molecule type" value="Genomic_DNA"/>
</dbReference>
<dbReference type="InterPro" id="IPR027623">
    <property type="entry name" value="AmmeMemoSam_A"/>
</dbReference>
<dbReference type="InterPro" id="IPR002733">
    <property type="entry name" value="AMMECR1_domain"/>
</dbReference>
<reference evidence="2 3" key="1">
    <citation type="submission" date="2020-02" db="EMBL/GenBank/DDBJ databases">
        <title>Comparative genomics of sulfur disproportionating microorganisms.</title>
        <authorList>
            <person name="Ward L.M."/>
            <person name="Bertran E."/>
            <person name="Johnston D.T."/>
        </authorList>
    </citation>
    <scope>NUCLEOTIDE SEQUENCE [LARGE SCALE GENOMIC DNA]</scope>
    <source>
        <strain evidence="2 3">DSM 100025</strain>
    </source>
</reference>
<feature type="domain" description="AMMECR1" evidence="1">
    <location>
        <begin position="9"/>
        <end position="190"/>
    </location>
</feature>
<dbReference type="NCBIfam" id="TIGR04335">
    <property type="entry name" value="AmmeMemoSam_A"/>
    <property type="match status" value="1"/>
</dbReference>
<dbReference type="InterPro" id="IPR023473">
    <property type="entry name" value="AMMECR1"/>
</dbReference>
<name>A0A6N9TU54_DISTH</name>
<protein>
    <submittedName>
        <fullName evidence="2">AmmeMemoRadiSam system protein A</fullName>
    </submittedName>
</protein>
<dbReference type="InterPro" id="IPR027485">
    <property type="entry name" value="AMMECR1_N"/>
</dbReference>
<dbReference type="PANTHER" id="PTHR13016">
    <property type="entry name" value="AMMECR1 HOMOLOG"/>
    <property type="match status" value="1"/>
</dbReference>
<sequence>MSSEPLTPPERAELLRIAREAIAARFSGKKISLSFRKTPGLEQPRGAFVTLHRDGALRGCIGCFTTPRPLYETVAEMAISAAFKDPRFPPLQEAELAEVEIEISALTPLRRITDVEEIQVGTHGIYLSNGPFHGVLLPQVAVEYGWDRETFLDQTCRKAGLPPGCWRDPATEIHVFSAEIFSERTEGLVP</sequence>
<accession>A0A6N9TU54</accession>
<dbReference type="Proteomes" id="UP000469346">
    <property type="component" value="Unassembled WGS sequence"/>
</dbReference>
<evidence type="ECO:0000313" key="3">
    <source>
        <dbReference type="Proteomes" id="UP000469346"/>
    </source>
</evidence>
<evidence type="ECO:0000313" key="2">
    <source>
        <dbReference type="EMBL" id="NDY42026.1"/>
    </source>
</evidence>
<dbReference type="PANTHER" id="PTHR13016:SF0">
    <property type="entry name" value="AMME SYNDROME CANDIDATE GENE 1 PROTEIN"/>
    <property type="match status" value="1"/>
</dbReference>
<dbReference type="InterPro" id="IPR023472">
    <property type="entry name" value="Uncharacterised_MJ0810"/>
</dbReference>
<dbReference type="Pfam" id="PF01871">
    <property type="entry name" value="AMMECR1"/>
    <property type="match status" value="1"/>
</dbReference>
<dbReference type="InterPro" id="IPR036071">
    <property type="entry name" value="AMMECR1_dom_sf"/>
</dbReference>
<proteinExistence type="inferred from homology"/>
<organism evidence="2 3">
    <name type="scientific">Dissulfurirhabdus thermomarina</name>
    <dbReference type="NCBI Taxonomy" id="1765737"/>
    <lineage>
        <taxon>Bacteria</taxon>
        <taxon>Deltaproteobacteria</taxon>
        <taxon>Dissulfurirhabdaceae</taxon>
        <taxon>Dissulfurirhabdus</taxon>
    </lineage>
</organism>
<gene>
    <name evidence="2" type="primary">amrA</name>
    <name evidence="2" type="ORF">G3N55_04070</name>
</gene>
<dbReference type="NCBIfam" id="TIGR00296">
    <property type="entry name" value="TIGR00296 family protein"/>
    <property type="match status" value="1"/>
</dbReference>
<dbReference type="Gene3D" id="3.30.1490.150">
    <property type="entry name" value="Hypothetical protein ph0010, domain 2"/>
    <property type="match status" value="1"/>
</dbReference>
<keyword evidence="3" id="KW-1185">Reference proteome</keyword>
<dbReference type="RefSeq" id="WP_163298174.1">
    <property type="nucleotide sequence ID" value="NZ_JAAGRR010000030.1"/>
</dbReference>
<evidence type="ECO:0000259" key="1">
    <source>
        <dbReference type="PROSITE" id="PS51112"/>
    </source>
</evidence>
<dbReference type="PROSITE" id="PS51112">
    <property type="entry name" value="AMMECR1"/>
    <property type="match status" value="1"/>
</dbReference>
<dbReference type="Gene3D" id="3.30.700.20">
    <property type="entry name" value="Hypothetical protein ph0010, domain 1"/>
    <property type="match status" value="1"/>
</dbReference>
<dbReference type="HAMAP" id="MF_00645">
    <property type="entry name" value="AMMECR1"/>
    <property type="match status" value="1"/>
</dbReference>
<dbReference type="SUPFAM" id="SSF143447">
    <property type="entry name" value="AMMECR1-like"/>
    <property type="match status" value="1"/>
</dbReference>